<sequence>INDSRYSDLDDIIAQDNKNLASNDSSEEESEIEVEEDEEAATRVPPPKRLKTWAIEKN</sequence>
<dbReference type="EMBL" id="KQ964450">
    <property type="protein sequence ID" value="KXN72595.1"/>
    <property type="molecule type" value="Genomic_DNA"/>
</dbReference>
<evidence type="ECO:0000313" key="2">
    <source>
        <dbReference type="EMBL" id="KXN72595.1"/>
    </source>
</evidence>
<feature type="non-terminal residue" evidence="2">
    <location>
        <position position="1"/>
    </location>
</feature>
<dbReference type="AlphaFoldDB" id="A0A137PC91"/>
<proteinExistence type="predicted"/>
<name>A0A137PC91_CONC2</name>
<feature type="region of interest" description="Disordered" evidence="1">
    <location>
        <begin position="16"/>
        <end position="58"/>
    </location>
</feature>
<keyword evidence="3" id="KW-1185">Reference proteome</keyword>
<reference evidence="2 3" key="1">
    <citation type="journal article" date="2015" name="Genome Biol. Evol.">
        <title>Phylogenomic analyses indicate that early fungi evolved digesting cell walls of algal ancestors of land plants.</title>
        <authorList>
            <person name="Chang Y."/>
            <person name="Wang S."/>
            <person name="Sekimoto S."/>
            <person name="Aerts A.L."/>
            <person name="Choi C."/>
            <person name="Clum A."/>
            <person name="LaButti K.M."/>
            <person name="Lindquist E.A."/>
            <person name="Yee Ngan C."/>
            <person name="Ohm R.A."/>
            <person name="Salamov A.A."/>
            <person name="Grigoriev I.V."/>
            <person name="Spatafora J.W."/>
            <person name="Berbee M.L."/>
        </authorList>
    </citation>
    <scope>NUCLEOTIDE SEQUENCE [LARGE SCALE GENOMIC DNA]</scope>
    <source>
        <strain evidence="2 3">NRRL 28638</strain>
    </source>
</reference>
<protein>
    <submittedName>
        <fullName evidence="2">Uncharacterized protein</fullName>
    </submittedName>
</protein>
<evidence type="ECO:0000256" key="1">
    <source>
        <dbReference type="SAM" id="MobiDB-lite"/>
    </source>
</evidence>
<organism evidence="2 3">
    <name type="scientific">Conidiobolus coronatus (strain ATCC 28846 / CBS 209.66 / NRRL 28638)</name>
    <name type="common">Delacroixia coronata</name>
    <dbReference type="NCBI Taxonomy" id="796925"/>
    <lineage>
        <taxon>Eukaryota</taxon>
        <taxon>Fungi</taxon>
        <taxon>Fungi incertae sedis</taxon>
        <taxon>Zoopagomycota</taxon>
        <taxon>Entomophthoromycotina</taxon>
        <taxon>Entomophthoromycetes</taxon>
        <taxon>Entomophthorales</taxon>
        <taxon>Ancylistaceae</taxon>
        <taxon>Conidiobolus</taxon>
    </lineage>
</organism>
<feature type="compositionally biased region" description="Acidic residues" evidence="1">
    <location>
        <begin position="25"/>
        <end position="39"/>
    </location>
</feature>
<evidence type="ECO:0000313" key="3">
    <source>
        <dbReference type="Proteomes" id="UP000070444"/>
    </source>
</evidence>
<dbReference type="Proteomes" id="UP000070444">
    <property type="component" value="Unassembled WGS sequence"/>
</dbReference>
<accession>A0A137PC91</accession>
<gene>
    <name evidence="2" type="ORF">CONCODRAFT_4563</name>
</gene>